<accession>A0A3R8QU96</accession>
<proteinExistence type="predicted"/>
<protein>
    <submittedName>
        <fullName evidence="4">Dihydrofolate reductase</fullName>
    </submittedName>
</protein>
<dbReference type="SUPFAM" id="SSF51735">
    <property type="entry name" value="NAD(P)-binding Rossmann-fold domains"/>
    <property type="match status" value="1"/>
</dbReference>
<dbReference type="InterPro" id="IPR036291">
    <property type="entry name" value="NAD(P)-bd_dom_sf"/>
</dbReference>
<dbReference type="OrthoDB" id="4324715at2"/>
<name>A0A3R8QU96_9CORY</name>
<evidence type="ECO:0000259" key="3">
    <source>
        <dbReference type="Pfam" id="PF02826"/>
    </source>
</evidence>
<dbReference type="InterPro" id="IPR006140">
    <property type="entry name" value="D-isomer_DH_NAD-bd"/>
</dbReference>
<dbReference type="AlphaFoldDB" id="A0A3R8QU96"/>
<evidence type="ECO:0000256" key="2">
    <source>
        <dbReference type="ARBA" id="ARBA00023027"/>
    </source>
</evidence>
<dbReference type="Gene3D" id="3.40.50.720">
    <property type="entry name" value="NAD(P)-binding Rossmann-like Domain"/>
    <property type="match status" value="2"/>
</dbReference>
<evidence type="ECO:0000256" key="1">
    <source>
        <dbReference type="ARBA" id="ARBA00023002"/>
    </source>
</evidence>
<evidence type="ECO:0000313" key="5">
    <source>
        <dbReference type="Proteomes" id="UP000276526"/>
    </source>
</evidence>
<keyword evidence="1" id="KW-0560">Oxidoreductase</keyword>
<dbReference type="GO" id="GO:0016491">
    <property type="term" value="F:oxidoreductase activity"/>
    <property type="evidence" value="ECO:0007669"/>
    <property type="project" value="UniProtKB-KW"/>
</dbReference>
<dbReference type="Proteomes" id="UP000276526">
    <property type="component" value="Unassembled WGS sequence"/>
</dbReference>
<organism evidence="4 5">
    <name type="scientific">Corynebacterium bovis</name>
    <dbReference type="NCBI Taxonomy" id="36808"/>
    <lineage>
        <taxon>Bacteria</taxon>
        <taxon>Bacillati</taxon>
        <taxon>Actinomycetota</taxon>
        <taxon>Actinomycetes</taxon>
        <taxon>Mycobacteriales</taxon>
        <taxon>Corynebacteriaceae</taxon>
        <taxon>Corynebacterium</taxon>
    </lineage>
</organism>
<comment type="caution">
    <text evidence="4">The sequence shown here is derived from an EMBL/GenBank/DDBJ whole genome shotgun (WGS) entry which is preliminary data.</text>
</comment>
<dbReference type="PANTHER" id="PTHR43333">
    <property type="entry name" value="2-HACID_DH_C DOMAIN-CONTAINING PROTEIN"/>
    <property type="match status" value="1"/>
</dbReference>
<dbReference type="Pfam" id="PF02826">
    <property type="entry name" value="2-Hacid_dh_C"/>
    <property type="match status" value="1"/>
</dbReference>
<evidence type="ECO:0000313" key="4">
    <source>
        <dbReference type="EMBL" id="RRO87641.1"/>
    </source>
</evidence>
<feature type="domain" description="D-isomer specific 2-hydroxyacid dehydrogenase NAD-binding" evidence="3">
    <location>
        <begin position="104"/>
        <end position="271"/>
    </location>
</feature>
<keyword evidence="2" id="KW-0520">NAD</keyword>
<gene>
    <name evidence="4" type="ORF">CXF48_01630</name>
</gene>
<dbReference type="EMBL" id="PQNK01000002">
    <property type="protein sequence ID" value="RRO87641.1"/>
    <property type="molecule type" value="Genomic_DNA"/>
</dbReference>
<dbReference type="CDD" id="cd12159">
    <property type="entry name" value="2-Hacid_dh_2"/>
    <property type="match status" value="1"/>
</dbReference>
<dbReference type="RefSeq" id="WP_010270212.1">
    <property type="nucleotide sequence ID" value="NZ_CP066067.1"/>
</dbReference>
<dbReference type="PANTHER" id="PTHR43333:SF1">
    <property type="entry name" value="D-ISOMER SPECIFIC 2-HYDROXYACID DEHYDROGENASE NAD-BINDING DOMAIN-CONTAINING PROTEIN"/>
    <property type="match status" value="1"/>
</dbReference>
<sequence length="308" mass="32900">MRVFIGKDPLPQTSDALREAGATLVDTLGDAEAFICSGVGREGFPDLPDSVRWVQLCQAGIESFIDAGVVTRGPDGTRRWSNASGIYGLQVAESAVGLLLNVLHLHTRIARERTWDIAKEVDRRTRWLHGTTVGIIGAGGIGGHLIEMLATFGAETVAVNMSGRTVDGARETYPYSRIDEVWPQVDHLILSAPLTDETRGLVDADALAACRDGVTVVNVARGAVVDTDALVEALRSGKVSGAGLDVTDPEPLPDDHPLWGMDTVAITTHAANTKSSMDGQLAPVVAENYRRFTAGETMVTELDPDRGY</sequence>
<dbReference type="GeneID" id="60808470"/>
<reference evidence="4 5" key="1">
    <citation type="submission" date="2018-01" db="EMBL/GenBank/DDBJ databases">
        <title>Twenty Corynebacterium bovis Genomes.</title>
        <authorList>
            <person name="Gulvik C.A."/>
        </authorList>
    </citation>
    <scope>NUCLEOTIDE SEQUENCE [LARGE SCALE GENOMIC DNA]</scope>
    <source>
        <strain evidence="4 5">F6900</strain>
    </source>
</reference>
<dbReference type="GO" id="GO:0051287">
    <property type="term" value="F:NAD binding"/>
    <property type="evidence" value="ECO:0007669"/>
    <property type="project" value="InterPro"/>
</dbReference>